<feature type="transmembrane region" description="Helical" evidence="2">
    <location>
        <begin position="102"/>
        <end position="121"/>
    </location>
</feature>
<proteinExistence type="predicted"/>
<feature type="transmembrane region" description="Helical" evidence="2">
    <location>
        <begin position="32"/>
        <end position="52"/>
    </location>
</feature>
<evidence type="ECO:0000313" key="4">
    <source>
        <dbReference type="Proteomes" id="UP000031641"/>
    </source>
</evidence>
<dbReference type="HOGENOM" id="CLU_717317_0_0_14"/>
<dbReference type="OrthoDB" id="399503at2"/>
<dbReference type="STRING" id="29554.MCAN360_0096"/>
<dbReference type="EMBL" id="AP014631">
    <property type="protein sequence ID" value="BAP39378.1"/>
    <property type="molecule type" value="Genomic_DNA"/>
</dbReference>
<reference evidence="4" key="1">
    <citation type="journal article" date="2014" name="Genome Announc.">
        <title>Complete Genome Sequence of Mycoplasma canadense Strain HAZ 360_1 from Bovine Mastitic Milk in Japan.</title>
        <authorList>
            <person name="Hata E."/>
        </authorList>
    </citation>
    <scope>NUCLEOTIDE SEQUENCE [LARGE SCALE GENOMIC DNA]</scope>
    <source>
        <strain evidence="4">HAZ360_1</strain>
    </source>
</reference>
<keyword evidence="4" id="KW-1185">Reference proteome</keyword>
<name>A0A077L8K6_9BACT</name>
<keyword evidence="2" id="KW-0472">Membrane</keyword>
<keyword evidence="2" id="KW-0812">Transmembrane</keyword>
<keyword evidence="2" id="KW-1133">Transmembrane helix</keyword>
<organism evidence="3 4">
    <name type="scientific">Metamycoplasma canadense</name>
    <dbReference type="NCBI Taxonomy" id="29554"/>
    <lineage>
        <taxon>Bacteria</taxon>
        <taxon>Bacillati</taxon>
        <taxon>Mycoplasmatota</taxon>
        <taxon>Mycoplasmoidales</taxon>
        <taxon>Metamycoplasmataceae</taxon>
        <taxon>Metamycoplasma</taxon>
    </lineage>
</organism>
<feature type="transmembrane region" description="Helical" evidence="2">
    <location>
        <begin position="156"/>
        <end position="174"/>
    </location>
</feature>
<evidence type="ECO:0000256" key="1">
    <source>
        <dbReference type="SAM" id="MobiDB-lite"/>
    </source>
</evidence>
<feature type="transmembrane region" description="Helical" evidence="2">
    <location>
        <begin position="58"/>
        <end position="81"/>
    </location>
</feature>
<gene>
    <name evidence="3" type="ORF">MCAN360_0096</name>
</gene>
<evidence type="ECO:0008006" key="5">
    <source>
        <dbReference type="Google" id="ProtNLM"/>
    </source>
</evidence>
<sequence>MVEHEQNIIENKNKTIKNKKRKLYFFWKDKQFIWTILSFLAVFFLVISFLNIKGLTTIYSYSLGLFFGMFSPIFIILFIFLSIKFIFKMKKTYSFGVFHFSLLRLFFVILSLIILGVAIYYTKYKPEDYTASNAFINIFKKWYQDFKGNGDVWLPYKWQPGIIFSFIYFLISFIGGKIGIVLSFLFAIILFIISLVFFFISDTKIQRIFKYKKKKNNLLQAKNKNININLDKKDIFEYDKTSKETINIDSSLSYETKEIYLNNFKDEEELKKEESKEILILPDEPDFSTQEIENAYLEQNQDFEIENNDLKDNNETNIEFNNEFIESKENLNNEKEIYSYNSVYNLLKEENKISLDNENLNKKNDKKDNSDSSKFSLIDDKEDLF</sequence>
<feature type="transmembrane region" description="Helical" evidence="2">
    <location>
        <begin position="181"/>
        <end position="200"/>
    </location>
</feature>
<dbReference type="KEGG" id="mcan:MCAN360_0096"/>
<dbReference type="Proteomes" id="UP000031641">
    <property type="component" value="Chromosome"/>
</dbReference>
<feature type="region of interest" description="Disordered" evidence="1">
    <location>
        <begin position="355"/>
        <end position="385"/>
    </location>
</feature>
<protein>
    <recommendedName>
        <fullName evidence="5">Cell division protein FtsK</fullName>
    </recommendedName>
</protein>
<accession>A0A077L8K6</accession>
<dbReference type="AlphaFoldDB" id="A0A077L8K6"/>
<evidence type="ECO:0000256" key="2">
    <source>
        <dbReference type="SAM" id="Phobius"/>
    </source>
</evidence>
<evidence type="ECO:0000313" key="3">
    <source>
        <dbReference type="EMBL" id="BAP39378.1"/>
    </source>
</evidence>